<evidence type="ECO:0008006" key="3">
    <source>
        <dbReference type="Google" id="ProtNLM"/>
    </source>
</evidence>
<accession>A0A4R7HVZ2</accession>
<sequence>MPGHLRSCDDEAMGAPVDRELLDRLDAALAAIAEAVPWAERSANRVVWATGAADAGNDVDDDLGDVARFDRQCSEIRAADVGNGWFVHPADRRRPRSDVPTEIDGFGPCTPFGSSGGGDWFVLSADGSVWMLPPSTIRNGHYEPGPVAITQVAPSIRGFVEVILAAATSEP</sequence>
<dbReference type="EMBL" id="SOAU01000001">
    <property type="protein sequence ID" value="TDT14684.1"/>
    <property type="molecule type" value="Genomic_DNA"/>
</dbReference>
<evidence type="ECO:0000313" key="1">
    <source>
        <dbReference type="EMBL" id="TDT14684.1"/>
    </source>
</evidence>
<keyword evidence="2" id="KW-1185">Reference proteome</keyword>
<protein>
    <recommendedName>
        <fullName evidence="3">SMI1/KNR4 family protein</fullName>
    </recommendedName>
</protein>
<organism evidence="1 2">
    <name type="scientific">Ilumatobacter fluminis</name>
    <dbReference type="NCBI Taxonomy" id="467091"/>
    <lineage>
        <taxon>Bacteria</taxon>
        <taxon>Bacillati</taxon>
        <taxon>Actinomycetota</taxon>
        <taxon>Acidimicrobiia</taxon>
        <taxon>Acidimicrobiales</taxon>
        <taxon>Ilumatobacteraceae</taxon>
        <taxon>Ilumatobacter</taxon>
    </lineage>
</organism>
<gene>
    <name evidence="1" type="ORF">BDK89_0239</name>
</gene>
<dbReference type="Proteomes" id="UP000294558">
    <property type="component" value="Unassembled WGS sequence"/>
</dbReference>
<proteinExistence type="predicted"/>
<dbReference type="AlphaFoldDB" id="A0A4R7HVZ2"/>
<name>A0A4R7HVZ2_9ACTN</name>
<comment type="caution">
    <text evidence="1">The sequence shown here is derived from an EMBL/GenBank/DDBJ whole genome shotgun (WGS) entry which is preliminary data.</text>
</comment>
<reference evidence="1 2" key="1">
    <citation type="submission" date="2019-03" db="EMBL/GenBank/DDBJ databases">
        <title>Sequencing the genomes of 1000 actinobacteria strains.</title>
        <authorList>
            <person name="Klenk H.-P."/>
        </authorList>
    </citation>
    <scope>NUCLEOTIDE SEQUENCE [LARGE SCALE GENOMIC DNA]</scope>
    <source>
        <strain evidence="1 2">DSM 18936</strain>
    </source>
</reference>
<evidence type="ECO:0000313" key="2">
    <source>
        <dbReference type="Proteomes" id="UP000294558"/>
    </source>
</evidence>